<feature type="signal peptide" evidence="1">
    <location>
        <begin position="1"/>
        <end position="20"/>
    </location>
</feature>
<dbReference type="Proteomes" id="UP001634394">
    <property type="component" value="Unassembled WGS sequence"/>
</dbReference>
<evidence type="ECO:0000256" key="1">
    <source>
        <dbReference type="SAM" id="SignalP"/>
    </source>
</evidence>
<organism evidence="2 3">
    <name type="scientific">Sinanodonta woodiana</name>
    <name type="common">Chinese pond mussel</name>
    <name type="synonym">Anodonta woodiana</name>
    <dbReference type="NCBI Taxonomy" id="1069815"/>
    <lineage>
        <taxon>Eukaryota</taxon>
        <taxon>Metazoa</taxon>
        <taxon>Spiralia</taxon>
        <taxon>Lophotrochozoa</taxon>
        <taxon>Mollusca</taxon>
        <taxon>Bivalvia</taxon>
        <taxon>Autobranchia</taxon>
        <taxon>Heteroconchia</taxon>
        <taxon>Palaeoheterodonta</taxon>
        <taxon>Unionida</taxon>
        <taxon>Unionoidea</taxon>
        <taxon>Unionidae</taxon>
        <taxon>Unioninae</taxon>
        <taxon>Sinanodonta</taxon>
    </lineage>
</organism>
<reference evidence="2 3" key="1">
    <citation type="submission" date="2024-11" db="EMBL/GenBank/DDBJ databases">
        <title>Chromosome-level genome assembly of the freshwater bivalve Anodonta woodiana.</title>
        <authorList>
            <person name="Chen X."/>
        </authorList>
    </citation>
    <scope>NUCLEOTIDE SEQUENCE [LARGE SCALE GENOMIC DNA]</scope>
    <source>
        <strain evidence="2">MN2024</strain>
        <tissue evidence="2">Gills</tissue>
    </source>
</reference>
<evidence type="ECO:0000313" key="2">
    <source>
        <dbReference type="EMBL" id="KAL3831863.1"/>
    </source>
</evidence>
<proteinExistence type="predicted"/>
<gene>
    <name evidence="2" type="ORF">ACJMK2_023560</name>
</gene>
<name>A0ABD3T5C3_SINWO</name>
<keyword evidence="3" id="KW-1185">Reference proteome</keyword>
<dbReference type="AlphaFoldDB" id="A0ABD3T5C3"/>
<comment type="caution">
    <text evidence="2">The sequence shown here is derived from an EMBL/GenBank/DDBJ whole genome shotgun (WGS) entry which is preliminary data.</text>
</comment>
<feature type="chain" id="PRO_5044865145" evidence="1">
    <location>
        <begin position="21"/>
        <end position="298"/>
    </location>
</feature>
<sequence>MNHRSFSTAIILFVTTVTMGQDNYQPQRVLTIHPVNGPNIDINGSPLGIWTPGGDLPLHGGTRKTDPFDPLLSNPLGSLDLSALGPREARLRQWLADNSLSFDSLRAEFHPNPDNSGARVKPHVQPSKPDLHGILDPTHPDGKTAGIDPWLGGGNVGGNVLPAASDLLSGFNNRFLGVTNDPFVHQGLVDTFPGVGQVFDTPSLLESIVKNPVVKEVPLVNSYDGVRDPHVIGPVQGTNHGAVNLPPLGRTVPKVVDPILGVNHGAGKVDNLVIPGSNVGGLVRDPRSKPIGGFPTGY</sequence>
<accession>A0ABD3T5C3</accession>
<keyword evidence="1" id="KW-0732">Signal</keyword>
<protein>
    <submittedName>
        <fullName evidence="2">Uncharacterized protein</fullName>
    </submittedName>
</protein>
<evidence type="ECO:0000313" key="3">
    <source>
        <dbReference type="Proteomes" id="UP001634394"/>
    </source>
</evidence>
<dbReference type="EMBL" id="JBJQND010000019">
    <property type="protein sequence ID" value="KAL3831863.1"/>
    <property type="molecule type" value="Genomic_DNA"/>
</dbReference>